<comment type="caution">
    <text evidence="1">The sequence shown here is derived from an EMBL/GenBank/DDBJ whole genome shotgun (WGS) entry which is preliminary data.</text>
</comment>
<sequence>MGSYQSSNFRKQFSSTFNDVAMAFRRDSLNSFKFLIYSSKTSLPSKLLDEIFRLRRESSSHGFCKLFTNFSSLTPSVTQPQTASRAVDPFSFTKENFKKTAIKAETIDQQTTIIMGKICKFVEKEISVAVEPMTISTEQFHEVLHVRLDYFVIRLVALERSDPSSDVGSLKEELRQLRAAVQVVQARDQIILEDYSSTTQKDIVSLIRVKNLIDDEDSPTYPKGKRK</sequence>
<keyword evidence="2" id="KW-1185">Reference proteome</keyword>
<dbReference type="AlphaFoldDB" id="A0A9Q1RBU5"/>
<protein>
    <submittedName>
        <fullName evidence="1">Uncharacterized protein</fullName>
    </submittedName>
</protein>
<organism evidence="1 2">
    <name type="scientific">Anisodus acutangulus</name>
    <dbReference type="NCBI Taxonomy" id="402998"/>
    <lineage>
        <taxon>Eukaryota</taxon>
        <taxon>Viridiplantae</taxon>
        <taxon>Streptophyta</taxon>
        <taxon>Embryophyta</taxon>
        <taxon>Tracheophyta</taxon>
        <taxon>Spermatophyta</taxon>
        <taxon>Magnoliopsida</taxon>
        <taxon>eudicotyledons</taxon>
        <taxon>Gunneridae</taxon>
        <taxon>Pentapetalae</taxon>
        <taxon>asterids</taxon>
        <taxon>lamiids</taxon>
        <taxon>Solanales</taxon>
        <taxon>Solanaceae</taxon>
        <taxon>Solanoideae</taxon>
        <taxon>Hyoscyameae</taxon>
        <taxon>Anisodus</taxon>
    </lineage>
</organism>
<evidence type="ECO:0000313" key="1">
    <source>
        <dbReference type="EMBL" id="KAJ8548943.1"/>
    </source>
</evidence>
<dbReference type="EMBL" id="JAJAGQ010000011">
    <property type="protein sequence ID" value="KAJ8548943.1"/>
    <property type="molecule type" value="Genomic_DNA"/>
</dbReference>
<dbReference type="OrthoDB" id="1328764at2759"/>
<reference evidence="2" key="1">
    <citation type="journal article" date="2023" name="Proc. Natl. Acad. Sci. U.S.A.">
        <title>Genomic and structural basis for evolution of tropane alkaloid biosynthesis.</title>
        <authorList>
            <person name="Wanga Y.-J."/>
            <person name="Taina T."/>
            <person name="Yua J.-Y."/>
            <person name="Lia J."/>
            <person name="Xua B."/>
            <person name="Chenc J."/>
            <person name="D'Auriad J.C."/>
            <person name="Huanga J.-P."/>
            <person name="Huanga S.-X."/>
        </authorList>
    </citation>
    <scope>NUCLEOTIDE SEQUENCE [LARGE SCALE GENOMIC DNA]</scope>
    <source>
        <strain evidence="2">cv. KIB-2019</strain>
    </source>
</reference>
<name>A0A9Q1RBU5_9SOLA</name>
<evidence type="ECO:0000313" key="2">
    <source>
        <dbReference type="Proteomes" id="UP001152561"/>
    </source>
</evidence>
<proteinExistence type="predicted"/>
<dbReference type="Proteomes" id="UP001152561">
    <property type="component" value="Unassembled WGS sequence"/>
</dbReference>
<accession>A0A9Q1RBU5</accession>
<gene>
    <name evidence="1" type="ORF">K7X08_030909</name>
</gene>